<reference evidence="4" key="1">
    <citation type="submission" date="2012-12" db="EMBL/GenBank/DDBJ databases">
        <authorList>
            <person name="Hellsten U."/>
            <person name="Grimwood J."/>
            <person name="Chapman J.A."/>
            <person name="Shapiro H."/>
            <person name="Aerts A."/>
            <person name="Otillar R.P."/>
            <person name="Terry A.Y."/>
            <person name="Boore J.L."/>
            <person name="Simakov O."/>
            <person name="Marletaz F."/>
            <person name="Cho S.-J."/>
            <person name="Edsinger-Gonzales E."/>
            <person name="Havlak P."/>
            <person name="Kuo D.-H."/>
            <person name="Larsson T."/>
            <person name="Lv J."/>
            <person name="Arendt D."/>
            <person name="Savage R."/>
            <person name="Osoegawa K."/>
            <person name="de Jong P."/>
            <person name="Lindberg D.R."/>
            <person name="Seaver E.C."/>
            <person name="Weisblat D.A."/>
            <person name="Putnam N.H."/>
            <person name="Grigoriev I.V."/>
            <person name="Rokhsar D.S."/>
        </authorList>
    </citation>
    <scope>NUCLEOTIDE SEQUENCE</scope>
    <source>
        <strain evidence="4">I ESC-2004</strain>
    </source>
</reference>
<evidence type="ECO:0000313" key="2">
    <source>
        <dbReference type="EMBL" id="ELT88518.1"/>
    </source>
</evidence>
<name>R7T5Q7_CAPTE</name>
<keyword evidence="4" id="KW-1185">Reference proteome</keyword>
<gene>
    <name evidence="2" type="ORF">CAPTEDRAFT_211595</name>
</gene>
<proteinExistence type="predicted"/>
<dbReference type="STRING" id="283909.R7T5Q7"/>
<dbReference type="SUPFAM" id="SSF49785">
    <property type="entry name" value="Galactose-binding domain-like"/>
    <property type="match status" value="1"/>
</dbReference>
<dbReference type="InterPro" id="IPR000421">
    <property type="entry name" value="FA58C"/>
</dbReference>
<evidence type="ECO:0000313" key="3">
    <source>
        <dbReference type="EnsemblMetazoa" id="CapteP211595"/>
    </source>
</evidence>
<dbReference type="Pfam" id="PF00754">
    <property type="entry name" value="F5_F8_type_C"/>
    <property type="match status" value="1"/>
</dbReference>
<dbReference type="HOGENOM" id="CLU_053033_0_0_1"/>
<organism evidence="2">
    <name type="scientific">Capitella teleta</name>
    <name type="common">Polychaete worm</name>
    <dbReference type="NCBI Taxonomy" id="283909"/>
    <lineage>
        <taxon>Eukaryota</taxon>
        <taxon>Metazoa</taxon>
        <taxon>Spiralia</taxon>
        <taxon>Lophotrochozoa</taxon>
        <taxon>Annelida</taxon>
        <taxon>Polychaeta</taxon>
        <taxon>Sedentaria</taxon>
        <taxon>Scolecida</taxon>
        <taxon>Capitellidae</taxon>
        <taxon>Capitella</taxon>
    </lineage>
</organism>
<evidence type="ECO:0000313" key="4">
    <source>
        <dbReference type="Proteomes" id="UP000014760"/>
    </source>
</evidence>
<reference evidence="3" key="3">
    <citation type="submission" date="2015-06" db="UniProtKB">
        <authorList>
            <consortium name="EnsemblMetazoa"/>
        </authorList>
    </citation>
    <scope>IDENTIFICATION</scope>
</reference>
<accession>R7T5Q7</accession>
<sequence>MAPIAFTKRRPKRRRWHLDTSYAEMDTAALTTAVIVYLVLRYAVAPSSATCQCDGFEPVICDLDAAQFSASSIMKASHPPVSSKRTGATWWPSNSTQSLTKSWIEVDLMTNRLIGGVATWGAYSDNHYVGSYSIKYRPDGSDIWIDHTDTDGNVTVILDNQSVVDLYPGPFSASYDGSTTGCIKTTDTVHNQIRMQWKGFVINYNVTNLVVRGKFLICSHYFTTVGIEVRSDGCNAEYALCKIEASGVDGTCHAVCGLKDGQVGQPLNLMLMVTGDGAELCDVSMGASVLPVESCVVSPSRFPAGRNIFGVYSISGSAPWDEFVQEISAH</sequence>
<dbReference type="EMBL" id="KB311816">
    <property type="protein sequence ID" value="ELT88518.1"/>
    <property type="molecule type" value="Genomic_DNA"/>
</dbReference>
<dbReference type="Proteomes" id="UP000014760">
    <property type="component" value="Unassembled WGS sequence"/>
</dbReference>
<reference evidence="2 4" key="2">
    <citation type="journal article" date="2013" name="Nature">
        <title>Insights into bilaterian evolution from three spiralian genomes.</title>
        <authorList>
            <person name="Simakov O."/>
            <person name="Marletaz F."/>
            <person name="Cho S.J."/>
            <person name="Edsinger-Gonzales E."/>
            <person name="Havlak P."/>
            <person name="Hellsten U."/>
            <person name="Kuo D.H."/>
            <person name="Larsson T."/>
            <person name="Lv J."/>
            <person name="Arendt D."/>
            <person name="Savage R."/>
            <person name="Osoegawa K."/>
            <person name="de Jong P."/>
            <person name="Grimwood J."/>
            <person name="Chapman J.A."/>
            <person name="Shapiro H."/>
            <person name="Aerts A."/>
            <person name="Otillar R.P."/>
            <person name="Terry A.Y."/>
            <person name="Boore J.L."/>
            <person name="Grigoriev I.V."/>
            <person name="Lindberg D.R."/>
            <person name="Seaver E.C."/>
            <person name="Weisblat D.A."/>
            <person name="Putnam N.H."/>
            <person name="Rokhsar D.S."/>
        </authorList>
    </citation>
    <scope>NUCLEOTIDE SEQUENCE</scope>
    <source>
        <strain evidence="2 4">I ESC-2004</strain>
    </source>
</reference>
<evidence type="ECO:0000259" key="1">
    <source>
        <dbReference type="PROSITE" id="PS50022"/>
    </source>
</evidence>
<dbReference type="AlphaFoldDB" id="R7T5Q7"/>
<dbReference type="InterPro" id="IPR008979">
    <property type="entry name" value="Galactose-bd-like_sf"/>
</dbReference>
<dbReference type="EnsemblMetazoa" id="CapteT211595">
    <property type="protein sequence ID" value="CapteP211595"/>
    <property type="gene ID" value="CapteG211595"/>
</dbReference>
<dbReference type="EMBL" id="AMQN01015337">
    <property type="status" value="NOT_ANNOTATED_CDS"/>
    <property type="molecule type" value="Genomic_DNA"/>
</dbReference>
<dbReference type="Gene3D" id="2.60.120.260">
    <property type="entry name" value="Galactose-binding domain-like"/>
    <property type="match status" value="1"/>
</dbReference>
<dbReference type="PROSITE" id="PS50022">
    <property type="entry name" value="FA58C_3"/>
    <property type="match status" value="1"/>
</dbReference>
<feature type="domain" description="F5/8 type C" evidence="1">
    <location>
        <begin position="51"/>
        <end position="175"/>
    </location>
</feature>
<protein>
    <recommendedName>
        <fullName evidence="1">F5/8 type C domain-containing protein</fullName>
    </recommendedName>
</protein>